<dbReference type="Proteomes" id="UP001156441">
    <property type="component" value="Unassembled WGS sequence"/>
</dbReference>
<name>A0ABT2J383_9PSEU</name>
<reference evidence="2 3" key="1">
    <citation type="submission" date="2021-02" db="EMBL/GenBank/DDBJ databases">
        <title>Actinophytocola xerophila sp. nov., isolated from soil of cotton cropping field.</title>
        <authorList>
            <person name="Huang R."/>
            <person name="Chen X."/>
            <person name="Ge X."/>
            <person name="Liu W."/>
        </authorList>
    </citation>
    <scope>NUCLEOTIDE SEQUENCE [LARGE SCALE GENOMIC DNA]</scope>
    <source>
        <strain evidence="2 3">S1-96</strain>
    </source>
</reference>
<evidence type="ECO:0000259" key="1">
    <source>
        <dbReference type="Pfam" id="PF01636"/>
    </source>
</evidence>
<organism evidence="2 3">
    <name type="scientific">Actinophytocola gossypii</name>
    <dbReference type="NCBI Taxonomy" id="2812003"/>
    <lineage>
        <taxon>Bacteria</taxon>
        <taxon>Bacillati</taxon>
        <taxon>Actinomycetota</taxon>
        <taxon>Actinomycetes</taxon>
        <taxon>Pseudonocardiales</taxon>
        <taxon>Pseudonocardiaceae</taxon>
    </lineage>
</organism>
<proteinExistence type="predicted"/>
<dbReference type="RefSeq" id="WP_260189620.1">
    <property type="nucleotide sequence ID" value="NZ_JAFFZE010000004.1"/>
</dbReference>
<accession>A0ABT2J383</accession>
<dbReference type="Gene3D" id="3.90.1200.10">
    <property type="match status" value="1"/>
</dbReference>
<evidence type="ECO:0000313" key="3">
    <source>
        <dbReference type="Proteomes" id="UP001156441"/>
    </source>
</evidence>
<keyword evidence="3" id="KW-1185">Reference proteome</keyword>
<dbReference type="InterPro" id="IPR002575">
    <property type="entry name" value="Aminoglycoside_PTrfase"/>
</dbReference>
<evidence type="ECO:0000313" key="2">
    <source>
        <dbReference type="EMBL" id="MCT2582273.1"/>
    </source>
</evidence>
<dbReference type="SUPFAM" id="SSF56112">
    <property type="entry name" value="Protein kinase-like (PK-like)"/>
    <property type="match status" value="1"/>
</dbReference>
<gene>
    <name evidence="2" type="ORF">JT362_03925</name>
</gene>
<feature type="domain" description="Aminoglycoside phosphotransferase" evidence="1">
    <location>
        <begin position="55"/>
        <end position="255"/>
    </location>
</feature>
<dbReference type="Pfam" id="PF01636">
    <property type="entry name" value="APH"/>
    <property type="match status" value="1"/>
</dbReference>
<sequence length="352" mass="38415">MTKGSALFDAARTLIGKRSSMCADDRLAGVLEILGLSDRATVSAFPATPTPWASTYSIAVDGTRRVARVIDLRFAEEGVVPTEFRAAQLLGKHGVGPRVEYADPVSGVLVMDEILGAPATRPIAQWQALSLARVLRELHTLDMDGDPRLHEGKIDAARSGVARLAPRIPELAIYSEASERFDGLRAALGRLGVEDRLCHHDLNRGNVLFDGMRAWLIDFDHLGFGDPLYDLANAMLSLGIEGALLEKFLEAYFDRPVDASEAARLELMACLVLLRYGLSALSLVPPHLYDRLGTWTSEMLGDPFDFTRREHEEVGWLVFRLSLSFTHAGLARLDAGPATRAAETLGLLGAWA</sequence>
<dbReference type="InterPro" id="IPR011009">
    <property type="entry name" value="Kinase-like_dom_sf"/>
</dbReference>
<protein>
    <submittedName>
        <fullName evidence="2">Phosphotransferase</fullName>
    </submittedName>
</protein>
<comment type="caution">
    <text evidence="2">The sequence shown here is derived from an EMBL/GenBank/DDBJ whole genome shotgun (WGS) entry which is preliminary data.</text>
</comment>
<dbReference type="EMBL" id="JAFFZE010000004">
    <property type="protein sequence ID" value="MCT2582273.1"/>
    <property type="molecule type" value="Genomic_DNA"/>
</dbReference>